<keyword evidence="3" id="KW-0614">Plasmid</keyword>
<accession>A0ABM6T3V8</accession>
<evidence type="ECO:0000256" key="1">
    <source>
        <dbReference type="SAM" id="MobiDB-lite"/>
    </source>
</evidence>
<name>A0ABM6T3V8_9ACTN</name>
<keyword evidence="2" id="KW-1133">Transmembrane helix</keyword>
<keyword evidence="2" id="KW-0472">Membrane</keyword>
<keyword evidence="4" id="KW-1185">Reference proteome</keyword>
<evidence type="ECO:0000313" key="3">
    <source>
        <dbReference type="EMBL" id="AVH61823.1"/>
    </source>
</evidence>
<sequence length="155" mass="15397">MAVAALVVADGERHPVSDAGSVSGGGGESLVLWWVAALWGLSGAASVESLALYRAIHRVKDFPWRKKGEVAFTAYLASVVIRVVLGGGLAAAFGASAQVAGPLGALAVGIAAPKIVEQFLRQGLAHQAVEPLPQAAPGVPAQTANASAQGGPGAA</sequence>
<feature type="transmembrane region" description="Helical" evidence="2">
    <location>
        <begin position="74"/>
        <end position="93"/>
    </location>
</feature>
<dbReference type="EMBL" id="CP026654">
    <property type="protein sequence ID" value="AVH61823.1"/>
    <property type="molecule type" value="Genomic_DNA"/>
</dbReference>
<reference evidence="3 4" key="1">
    <citation type="submission" date="2018-02" db="EMBL/GenBank/DDBJ databases">
        <title>Complete genome sequence of Streptomyces dengpaensis, the producer of angucyclines.</title>
        <authorList>
            <person name="Yumei L."/>
        </authorList>
    </citation>
    <scope>NUCLEOTIDE SEQUENCE [LARGE SCALE GENOMIC DNA]</scope>
    <source>
        <strain evidence="3 4">XZHG99</strain>
        <plasmid evidence="3 4">unnamed2</plasmid>
    </source>
</reference>
<dbReference type="Proteomes" id="UP000238413">
    <property type="component" value="Plasmid unnamed2"/>
</dbReference>
<gene>
    <name evidence="3" type="ORF">C4B68_40645</name>
</gene>
<proteinExistence type="predicted"/>
<evidence type="ECO:0000256" key="2">
    <source>
        <dbReference type="SAM" id="Phobius"/>
    </source>
</evidence>
<keyword evidence="2" id="KW-0812">Transmembrane</keyword>
<protein>
    <submittedName>
        <fullName evidence="3">Uncharacterized protein</fullName>
    </submittedName>
</protein>
<organism evidence="3 4">
    <name type="scientific">Streptomyces dengpaensis</name>
    <dbReference type="NCBI Taxonomy" id="2049881"/>
    <lineage>
        <taxon>Bacteria</taxon>
        <taxon>Bacillati</taxon>
        <taxon>Actinomycetota</taxon>
        <taxon>Actinomycetes</taxon>
        <taxon>Kitasatosporales</taxon>
        <taxon>Streptomycetaceae</taxon>
        <taxon>Streptomyces</taxon>
    </lineage>
</organism>
<feature type="transmembrane region" description="Helical" evidence="2">
    <location>
        <begin position="31"/>
        <end position="53"/>
    </location>
</feature>
<feature type="region of interest" description="Disordered" evidence="1">
    <location>
        <begin position="136"/>
        <end position="155"/>
    </location>
</feature>
<evidence type="ECO:0000313" key="4">
    <source>
        <dbReference type="Proteomes" id="UP000238413"/>
    </source>
</evidence>
<geneLocation type="plasmid" evidence="3 4">
    <name>unnamed2</name>
</geneLocation>